<keyword evidence="6 12" id="KW-0812">Transmembrane</keyword>
<evidence type="ECO:0000256" key="5">
    <source>
        <dbReference type="ARBA" id="ARBA00022538"/>
    </source>
</evidence>
<evidence type="ECO:0000256" key="1">
    <source>
        <dbReference type="ARBA" id="ARBA00004141"/>
    </source>
</evidence>
<feature type="transmembrane region" description="Helical" evidence="12">
    <location>
        <begin position="103"/>
        <end position="131"/>
    </location>
</feature>
<dbReference type="EMBL" id="MLCN01000012">
    <property type="protein sequence ID" value="ONG41351.1"/>
    <property type="molecule type" value="Genomic_DNA"/>
</dbReference>
<evidence type="ECO:0000256" key="2">
    <source>
        <dbReference type="ARBA" id="ARBA00007019"/>
    </source>
</evidence>
<comment type="similarity">
    <text evidence="2 12">Belongs to the HAK/KUP transporter (TC 2.A.72) family.</text>
</comment>
<comment type="function">
    <text evidence="12">Transport of potassium into the cell. Likely operates as a K(+):H(+) symporter.</text>
</comment>
<evidence type="ECO:0000256" key="9">
    <source>
        <dbReference type="ARBA" id="ARBA00022989"/>
    </source>
</evidence>
<comment type="catalytic activity">
    <reaction evidence="12">
        <text>K(+)(in) + H(+)(in) = K(+)(out) + H(+)(out)</text>
        <dbReference type="Rhea" id="RHEA:28490"/>
        <dbReference type="ChEBI" id="CHEBI:15378"/>
        <dbReference type="ChEBI" id="CHEBI:29103"/>
    </reaction>
</comment>
<dbReference type="Pfam" id="PF22776">
    <property type="entry name" value="K_trans_C"/>
    <property type="match status" value="1"/>
</dbReference>
<reference evidence="15 16" key="1">
    <citation type="submission" date="2016-10" db="EMBL/GenBank/DDBJ databases">
        <title>Draft Genome sequence of Alkanindiges sp. strain H1.</title>
        <authorList>
            <person name="Subhash Y."/>
            <person name="Lee S."/>
        </authorList>
    </citation>
    <scope>NUCLEOTIDE SEQUENCE [LARGE SCALE GENOMIC DNA]</scope>
    <source>
        <strain evidence="15 16">H1</strain>
    </source>
</reference>
<feature type="transmembrane region" description="Helical" evidence="12">
    <location>
        <begin position="340"/>
        <end position="360"/>
    </location>
</feature>
<keyword evidence="16" id="KW-1185">Reference proteome</keyword>
<evidence type="ECO:0000256" key="3">
    <source>
        <dbReference type="ARBA" id="ARBA00022448"/>
    </source>
</evidence>
<name>A0A1S8CVK3_9GAMM</name>
<protein>
    <recommendedName>
        <fullName evidence="12">Probable potassium transport system protein Kup</fullName>
    </recommendedName>
</protein>
<evidence type="ECO:0000256" key="8">
    <source>
        <dbReference type="ARBA" id="ARBA00022958"/>
    </source>
</evidence>
<dbReference type="InterPro" id="IPR053952">
    <property type="entry name" value="K_trans_C"/>
</dbReference>
<feature type="transmembrane region" description="Helical" evidence="12">
    <location>
        <begin position="426"/>
        <end position="443"/>
    </location>
</feature>
<evidence type="ECO:0000256" key="12">
    <source>
        <dbReference type="HAMAP-Rule" id="MF_01522"/>
    </source>
</evidence>
<evidence type="ECO:0000256" key="10">
    <source>
        <dbReference type="ARBA" id="ARBA00023065"/>
    </source>
</evidence>
<feature type="transmembrane region" description="Helical" evidence="12">
    <location>
        <begin position="400"/>
        <end position="420"/>
    </location>
</feature>
<evidence type="ECO:0000259" key="14">
    <source>
        <dbReference type="Pfam" id="PF22776"/>
    </source>
</evidence>
<gene>
    <name evidence="12" type="primary">kup</name>
    <name evidence="15" type="ORF">BKE30_05105</name>
</gene>
<dbReference type="Pfam" id="PF02705">
    <property type="entry name" value="K_trans"/>
    <property type="match status" value="1"/>
</dbReference>
<evidence type="ECO:0000259" key="13">
    <source>
        <dbReference type="Pfam" id="PF02705"/>
    </source>
</evidence>
<keyword evidence="9 12" id="KW-1133">Transmembrane helix</keyword>
<feature type="transmembrane region" description="Helical" evidence="12">
    <location>
        <begin position="171"/>
        <end position="193"/>
    </location>
</feature>
<feature type="transmembrane region" description="Helical" evidence="12">
    <location>
        <begin position="137"/>
        <end position="159"/>
    </location>
</feature>
<dbReference type="RefSeq" id="WP_076877549.1">
    <property type="nucleotide sequence ID" value="NZ_MLCN01000012.1"/>
</dbReference>
<evidence type="ECO:0000256" key="4">
    <source>
        <dbReference type="ARBA" id="ARBA00022475"/>
    </source>
</evidence>
<organism evidence="15 16">
    <name type="scientific">Alkanindiges hydrocarboniclasticus</name>
    <dbReference type="NCBI Taxonomy" id="1907941"/>
    <lineage>
        <taxon>Bacteria</taxon>
        <taxon>Pseudomonadati</taxon>
        <taxon>Pseudomonadota</taxon>
        <taxon>Gammaproteobacteria</taxon>
        <taxon>Moraxellales</taxon>
        <taxon>Moraxellaceae</taxon>
        <taxon>Alkanindiges</taxon>
    </lineage>
</organism>
<keyword evidence="10 12" id="KW-0406">Ion transport</keyword>
<evidence type="ECO:0000256" key="7">
    <source>
        <dbReference type="ARBA" id="ARBA00022847"/>
    </source>
</evidence>
<comment type="caution">
    <text evidence="15">The sequence shown here is derived from an EMBL/GenBank/DDBJ whole genome shotgun (WGS) entry which is preliminary data.</text>
</comment>
<feature type="transmembrane region" description="Helical" evidence="12">
    <location>
        <begin position="205"/>
        <end position="228"/>
    </location>
</feature>
<dbReference type="STRING" id="1907941.BKE30_05105"/>
<sequence length="625" mass="68852">MQTQTHRAALPAITLAALGVVFGDIGTSPLYALKECFHAANDIAITKESVLGILSIIFWSIMLIISFKYVMVIMKADNNGEGGIMALLALNLRRAGLNRNHKLTLVALGFIGASLFFGDGIITPAISVLSAIEGLSIAAPVFTPYLVPLAIGILTALFLVQRQGSAVMGKLFGPITLVWFLVLGLLGLISIIKSPFVLAMVSPHWAFWFIVHHPLIAFFTMSAVVLTITGGEALYADMGHFGPMPIRLAWFIIVLPCLLLNYAGQGALLLRDPSTITNPFYLLVPGWALYPMIVLATIAAVIASQAVITGVFSMTRQAIQLGYLPRLAIRHTSESEQGQIYVPFLNWLLFVSIVILILLFENSTNLAAAYGVAVTLTMLCDTILVGALVYGIWKWKTWKVALFIVPFIILDLILVSATSLKILAGGWVPMAIAAVVFVLMMTWKRGREIMFSRLQRDTLPLDIFIKSLGAAPNIVSGTAVFMTSSPNVVPHALLHNLKHNKVLHQRNILMTIRTRDVPYVDPEQRIEAEQLDDRFIRVKAFYGFKEQPDAPQALEQALGLLDQSYDTMTTSFFVSRERLVHTVGEGMAPWREKLFISMQRNTSSASDFFQIPPNRVVEMGTQIEI</sequence>
<dbReference type="HAMAP" id="MF_01522">
    <property type="entry name" value="Kup"/>
    <property type="match status" value="1"/>
</dbReference>
<dbReference type="InterPro" id="IPR023051">
    <property type="entry name" value="Kup"/>
</dbReference>
<evidence type="ECO:0000313" key="16">
    <source>
        <dbReference type="Proteomes" id="UP000192132"/>
    </source>
</evidence>
<evidence type="ECO:0000256" key="6">
    <source>
        <dbReference type="ARBA" id="ARBA00022692"/>
    </source>
</evidence>
<dbReference type="AlphaFoldDB" id="A0A1S8CVK3"/>
<feature type="transmembrane region" description="Helical" evidence="12">
    <location>
        <begin position="288"/>
        <end position="312"/>
    </location>
</feature>
<keyword evidence="7 12" id="KW-0769">Symport</keyword>
<dbReference type="Proteomes" id="UP000192132">
    <property type="component" value="Unassembled WGS sequence"/>
</dbReference>
<keyword evidence="4 12" id="KW-1003">Cell membrane</keyword>
<keyword evidence="3 12" id="KW-0813">Transport</keyword>
<evidence type="ECO:0000256" key="11">
    <source>
        <dbReference type="ARBA" id="ARBA00023136"/>
    </source>
</evidence>
<proteinExistence type="inferred from homology"/>
<dbReference type="GO" id="GO:0015079">
    <property type="term" value="F:potassium ion transmembrane transporter activity"/>
    <property type="evidence" value="ECO:0007669"/>
    <property type="project" value="UniProtKB-UniRule"/>
</dbReference>
<feature type="domain" description="K+ potassium transporter C-terminal" evidence="14">
    <location>
        <begin position="476"/>
        <end position="625"/>
    </location>
</feature>
<dbReference type="PANTHER" id="PTHR30540">
    <property type="entry name" value="OSMOTIC STRESS POTASSIUM TRANSPORTER"/>
    <property type="match status" value="1"/>
</dbReference>
<keyword evidence="11 12" id="KW-0472">Membrane</keyword>
<dbReference type="InterPro" id="IPR053951">
    <property type="entry name" value="K_trans_N"/>
</dbReference>
<dbReference type="PANTHER" id="PTHR30540:SF79">
    <property type="entry name" value="LOW AFFINITY POTASSIUM TRANSPORT SYSTEM PROTEIN KUP"/>
    <property type="match status" value="1"/>
</dbReference>
<feature type="domain" description="K+ potassium transporter integral membrane" evidence="13">
    <location>
        <begin position="14"/>
        <end position="466"/>
    </location>
</feature>
<dbReference type="GO" id="GO:0015293">
    <property type="term" value="F:symporter activity"/>
    <property type="evidence" value="ECO:0007669"/>
    <property type="project" value="UniProtKB-UniRule"/>
</dbReference>
<accession>A0A1S8CVK3</accession>
<feature type="transmembrane region" description="Helical" evidence="12">
    <location>
        <begin position="248"/>
        <end position="268"/>
    </location>
</feature>
<dbReference type="InterPro" id="IPR003855">
    <property type="entry name" value="K+_transporter"/>
</dbReference>
<evidence type="ECO:0000313" key="15">
    <source>
        <dbReference type="EMBL" id="ONG41351.1"/>
    </source>
</evidence>
<keyword evidence="5 12" id="KW-0633">Potassium transport</keyword>
<dbReference type="GO" id="GO:0005886">
    <property type="term" value="C:plasma membrane"/>
    <property type="evidence" value="ECO:0007669"/>
    <property type="project" value="UniProtKB-SubCell"/>
</dbReference>
<keyword evidence="8 12" id="KW-0630">Potassium</keyword>
<feature type="transmembrane region" description="Helical" evidence="12">
    <location>
        <begin position="50"/>
        <end position="70"/>
    </location>
</feature>
<feature type="transmembrane region" description="Helical" evidence="12">
    <location>
        <begin position="366"/>
        <end position="393"/>
    </location>
</feature>
<dbReference type="OrthoDB" id="9805577at2"/>
<comment type="subcellular location">
    <subcellularLocation>
        <location evidence="12">Cell membrane</location>
        <topology evidence="12">Multi-pass membrane protein</topology>
    </subcellularLocation>
    <subcellularLocation>
        <location evidence="1">Membrane</location>
        <topology evidence="1">Multi-pass membrane protein</topology>
    </subcellularLocation>
</comment>